<dbReference type="PANTHER" id="PTHR34934:SF1">
    <property type="entry name" value="FLAVIN-DEPENDENT THYMIDYLATE SYNTHASE"/>
    <property type="match status" value="1"/>
</dbReference>
<keyword evidence="2" id="KW-1185">Reference proteome</keyword>
<dbReference type="GO" id="GO:0050797">
    <property type="term" value="F:thymidylate synthase (FAD) activity"/>
    <property type="evidence" value="ECO:0007669"/>
    <property type="project" value="InterPro"/>
</dbReference>
<protein>
    <submittedName>
        <fullName evidence="1">Thymidylate synthase</fullName>
    </submittedName>
</protein>
<dbReference type="GeneID" id="11541190"/>
<dbReference type="EMBL" id="JN116826">
    <property type="protein sequence ID" value="AEV52113.1"/>
    <property type="molecule type" value="Genomic_DNA"/>
</dbReference>
<dbReference type="InterPro" id="IPR036098">
    <property type="entry name" value="Thymidylate_synthase_ThyX_sf"/>
</dbReference>
<dbReference type="GO" id="GO:0070402">
    <property type="term" value="F:NADPH binding"/>
    <property type="evidence" value="ECO:0007669"/>
    <property type="project" value="TreeGrafter"/>
</dbReference>
<dbReference type="InterPro" id="IPR003669">
    <property type="entry name" value="Thymidylate_synthase_ThyX"/>
</dbReference>
<dbReference type="PANTHER" id="PTHR34934">
    <property type="entry name" value="FLAVIN-DEPENDENT THYMIDYLATE SYNTHASE"/>
    <property type="match status" value="1"/>
</dbReference>
<evidence type="ECO:0000313" key="1">
    <source>
        <dbReference type="EMBL" id="AEV52113.1"/>
    </source>
</evidence>
<accession>G9FHM5</accession>
<name>G9FHM5_9CAUD</name>
<dbReference type="PROSITE" id="PS51331">
    <property type="entry name" value="THYX"/>
    <property type="match status" value="1"/>
</dbReference>
<dbReference type="SUPFAM" id="SSF69796">
    <property type="entry name" value="Thymidylate synthase-complementing protein Thy1"/>
    <property type="match status" value="1"/>
</dbReference>
<dbReference type="GO" id="GO:0006231">
    <property type="term" value="P:dTMP biosynthetic process"/>
    <property type="evidence" value="ECO:0007669"/>
    <property type="project" value="InterPro"/>
</dbReference>
<dbReference type="RefSeq" id="YP_005086991.1">
    <property type="nucleotide sequence ID" value="NC_016650.1"/>
</dbReference>
<organism evidence="1 2">
    <name type="scientific">Rhodococcus phage RGL3</name>
    <dbReference type="NCBI Taxonomy" id="2922221"/>
    <lineage>
        <taxon>Viruses</taxon>
        <taxon>Duplodnaviria</taxon>
        <taxon>Heunggongvirae</taxon>
        <taxon>Uroviricota</taxon>
        <taxon>Caudoviricetes</taxon>
        <taxon>Rerduovirus</taxon>
        <taxon>Rerduovirus RGL3</taxon>
    </lineage>
</organism>
<sequence>MSIAMLIAHTEINRHALAEIGYEPHGYRDPFARMAGRDETDADELAEFAGRLCYLSFNRPNPATATNADYLAHIHEVGHESVEEHASASFYVEASRSVLTELERHRSLSFSVVSQRYVDIPKKFPMLHTPPAFAKITDQGLWDSLDEVADMAEQVYYAVVEHLEGQGLPRKEAREAARAVLPNSTNSPMVVTGNMRAWKHVIRLRHHEAADAEIRELAGEVLWQLREIAPNTFADIAEEPATY</sequence>
<dbReference type="NCBIfam" id="TIGR02170">
    <property type="entry name" value="thyX"/>
    <property type="match status" value="1"/>
</dbReference>
<dbReference type="Pfam" id="PF02511">
    <property type="entry name" value="Thy1"/>
    <property type="match status" value="1"/>
</dbReference>
<dbReference type="Gene3D" id="3.30.70.3180">
    <property type="match status" value="2"/>
</dbReference>
<dbReference type="Proteomes" id="UP000005433">
    <property type="component" value="Segment"/>
</dbReference>
<dbReference type="Gene3D" id="6.10.140.450">
    <property type="match status" value="1"/>
</dbReference>
<dbReference type="OrthoDB" id="6961at10239"/>
<reference evidence="1 2" key="1">
    <citation type="journal article" date="2013" name="Arch. Virol.">
        <title>Characterization and whole genome sequences of the Rhodococcus bacteriophages RGL3 and RER2.</title>
        <authorList>
            <person name="Petrovski S."/>
            <person name="Seviour R.J."/>
            <person name="Tillett D."/>
        </authorList>
    </citation>
    <scope>NUCLEOTIDE SEQUENCE [LARGE SCALE GENOMIC DNA]</scope>
</reference>
<dbReference type="GO" id="GO:0050660">
    <property type="term" value="F:flavin adenine dinucleotide binding"/>
    <property type="evidence" value="ECO:0007669"/>
    <property type="project" value="InterPro"/>
</dbReference>
<proteinExistence type="predicted"/>
<dbReference type="KEGG" id="vg:11541190"/>
<dbReference type="GO" id="GO:0004799">
    <property type="term" value="F:thymidylate synthase activity"/>
    <property type="evidence" value="ECO:0007669"/>
    <property type="project" value="TreeGrafter"/>
</dbReference>
<evidence type="ECO:0000313" key="2">
    <source>
        <dbReference type="Proteomes" id="UP000005433"/>
    </source>
</evidence>
<dbReference type="CDD" id="cd20175">
    <property type="entry name" value="ThyX"/>
    <property type="match status" value="1"/>
</dbReference>